<dbReference type="PROSITE" id="PS50885">
    <property type="entry name" value="HAMP"/>
    <property type="match status" value="1"/>
</dbReference>
<dbReference type="SUPFAM" id="SSF55874">
    <property type="entry name" value="ATPase domain of HSP90 chaperone/DNA topoisomerase II/histidine kinase"/>
    <property type="match status" value="1"/>
</dbReference>
<dbReference type="InterPro" id="IPR003660">
    <property type="entry name" value="HAMP_dom"/>
</dbReference>
<feature type="transmembrane region" description="Helical" evidence="11">
    <location>
        <begin position="149"/>
        <end position="171"/>
    </location>
</feature>
<keyword evidence="4" id="KW-0597">Phosphoprotein</keyword>
<evidence type="ECO:0000256" key="2">
    <source>
        <dbReference type="ARBA" id="ARBA00004370"/>
    </source>
</evidence>
<reference evidence="14" key="2">
    <citation type="submission" date="2021-04" db="EMBL/GenBank/DDBJ databases">
        <authorList>
            <person name="Gilroy R."/>
        </authorList>
    </citation>
    <scope>NUCLEOTIDE SEQUENCE</scope>
    <source>
        <strain evidence="14">3436</strain>
    </source>
</reference>
<dbReference type="InterPro" id="IPR005467">
    <property type="entry name" value="His_kinase_dom"/>
</dbReference>
<comment type="subcellular location">
    <subcellularLocation>
        <location evidence="2">Membrane</location>
    </subcellularLocation>
</comment>
<keyword evidence="5" id="KW-0808">Transferase</keyword>
<dbReference type="GO" id="GO:0005886">
    <property type="term" value="C:plasma membrane"/>
    <property type="evidence" value="ECO:0007669"/>
    <property type="project" value="TreeGrafter"/>
</dbReference>
<feature type="domain" description="Histidine kinase" evidence="12">
    <location>
        <begin position="235"/>
        <end position="449"/>
    </location>
</feature>
<sequence>MKKLSITLRVTLWYTLFMALLAAVALGFLFHAAAQSAREGKRTLMHSMVADSRDEIEYKDGELEIDRDLEAFADGVYLSVYDAAGVPLYGFVPRSFDNSAVFADGEMRTVGEEYRWYLYDEALAVEGYGTVWVRSVTAADAVDGTLAQLLHWALLVLPVFVLLAAAGGYLLTRRAFAPVRRITRTAREIGAGGDLTRRIGLPAGRDEIHTLAAEFDAMFDRLQQAFENEKQFTDDASHELRTPTAVILAQSEYALANTDPAPETRAALETIHDQAGHMAGLLAQLLLLARADKGRQPVTFGPVDLSELTAMVAETQAEAAAGQDITVHTDLEPGVMVQGDETLLMRLVINLTENAIRYGRPGGWLRITLTREEARAVLTVADNGIGIAPEHREKIWQRFWQADPARSGGGAGLGLAMVRWIAAAHGGTVTVESTPGQGSAFTFRMPAEKPSVLM</sequence>
<dbReference type="EMBL" id="DXBO01000065">
    <property type="protein sequence ID" value="HIZ47994.1"/>
    <property type="molecule type" value="Genomic_DNA"/>
</dbReference>
<evidence type="ECO:0000256" key="3">
    <source>
        <dbReference type="ARBA" id="ARBA00012438"/>
    </source>
</evidence>
<dbReference type="PANTHER" id="PTHR45436:SF5">
    <property type="entry name" value="SENSOR HISTIDINE KINASE TRCS"/>
    <property type="match status" value="1"/>
</dbReference>
<dbReference type="Gene3D" id="1.10.287.130">
    <property type="match status" value="1"/>
</dbReference>
<dbReference type="SUPFAM" id="SSF158472">
    <property type="entry name" value="HAMP domain-like"/>
    <property type="match status" value="1"/>
</dbReference>
<dbReference type="InterPro" id="IPR050428">
    <property type="entry name" value="TCS_sensor_his_kinase"/>
</dbReference>
<dbReference type="Pfam" id="PF00512">
    <property type="entry name" value="HisKA"/>
    <property type="match status" value="1"/>
</dbReference>
<gene>
    <name evidence="14" type="ORF">H9810_04670</name>
</gene>
<evidence type="ECO:0000256" key="7">
    <source>
        <dbReference type="ARBA" id="ARBA00022777"/>
    </source>
</evidence>
<dbReference type="InterPro" id="IPR004358">
    <property type="entry name" value="Sig_transdc_His_kin-like_C"/>
</dbReference>
<comment type="catalytic activity">
    <reaction evidence="1">
        <text>ATP + protein L-histidine = ADP + protein N-phospho-L-histidine.</text>
        <dbReference type="EC" id="2.7.13.3"/>
    </reaction>
</comment>
<dbReference type="Gene3D" id="6.10.340.10">
    <property type="match status" value="1"/>
</dbReference>
<evidence type="ECO:0000256" key="9">
    <source>
        <dbReference type="ARBA" id="ARBA00023012"/>
    </source>
</evidence>
<evidence type="ECO:0000256" key="11">
    <source>
        <dbReference type="SAM" id="Phobius"/>
    </source>
</evidence>
<dbReference type="GO" id="GO:0000155">
    <property type="term" value="F:phosphorelay sensor kinase activity"/>
    <property type="evidence" value="ECO:0007669"/>
    <property type="project" value="InterPro"/>
</dbReference>
<keyword evidence="10 11" id="KW-0472">Membrane</keyword>
<dbReference type="Gene3D" id="3.30.565.10">
    <property type="entry name" value="Histidine kinase-like ATPase, C-terminal domain"/>
    <property type="match status" value="1"/>
</dbReference>
<dbReference type="Pfam" id="PF02518">
    <property type="entry name" value="HATPase_c"/>
    <property type="match status" value="1"/>
</dbReference>
<dbReference type="SMART" id="SM00304">
    <property type="entry name" value="HAMP"/>
    <property type="match status" value="1"/>
</dbReference>
<dbReference type="CDD" id="cd00082">
    <property type="entry name" value="HisKA"/>
    <property type="match status" value="1"/>
</dbReference>
<evidence type="ECO:0000259" key="12">
    <source>
        <dbReference type="PROSITE" id="PS50109"/>
    </source>
</evidence>
<dbReference type="InterPro" id="IPR036890">
    <property type="entry name" value="HATPase_C_sf"/>
</dbReference>
<feature type="domain" description="HAMP" evidence="13">
    <location>
        <begin position="173"/>
        <end position="227"/>
    </location>
</feature>
<dbReference type="SMART" id="SM00388">
    <property type="entry name" value="HisKA"/>
    <property type="match status" value="1"/>
</dbReference>
<dbReference type="Pfam" id="PF00672">
    <property type="entry name" value="HAMP"/>
    <property type="match status" value="1"/>
</dbReference>
<keyword evidence="6 11" id="KW-0812">Transmembrane</keyword>
<evidence type="ECO:0000313" key="14">
    <source>
        <dbReference type="EMBL" id="HIZ47994.1"/>
    </source>
</evidence>
<dbReference type="Proteomes" id="UP000824031">
    <property type="component" value="Unassembled WGS sequence"/>
</dbReference>
<evidence type="ECO:0000256" key="8">
    <source>
        <dbReference type="ARBA" id="ARBA00022989"/>
    </source>
</evidence>
<feature type="transmembrane region" description="Helical" evidence="11">
    <location>
        <begin position="12"/>
        <end position="34"/>
    </location>
</feature>
<dbReference type="SUPFAM" id="SSF47384">
    <property type="entry name" value="Homodimeric domain of signal transducing histidine kinase"/>
    <property type="match status" value="1"/>
</dbReference>
<proteinExistence type="predicted"/>
<evidence type="ECO:0000256" key="1">
    <source>
        <dbReference type="ARBA" id="ARBA00000085"/>
    </source>
</evidence>
<evidence type="ECO:0000256" key="4">
    <source>
        <dbReference type="ARBA" id="ARBA00022553"/>
    </source>
</evidence>
<dbReference type="FunFam" id="3.30.565.10:FF:000006">
    <property type="entry name" value="Sensor histidine kinase WalK"/>
    <property type="match status" value="1"/>
</dbReference>
<organism evidence="14 15">
    <name type="scientific">Candidatus Gemmiger excrementavium</name>
    <dbReference type="NCBI Taxonomy" id="2838608"/>
    <lineage>
        <taxon>Bacteria</taxon>
        <taxon>Bacillati</taxon>
        <taxon>Bacillota</taxon>
        <taxon>Clostridia</taxon>
        <taxon>Eubacteriales</taxon>
        <taxon>Gemmiger</taxon>
    </lineage>
</organism>
<dbReference type="InterPro" id="IPR036097">
    <property type="entry name" value="HisK_dim/P_sf"/>
</dbReference>
<evidence type="ECO:0000259" key="13">
    <source>
        <dbReference type="PROSITE" id="PS50885"/>
    </source>
</evidence>
<evidence type="ECO:0000256" key="10">
    <source>
        <dbReference type="ARBA" id="ARBA00023136"/>
    </source>
</evidence>
<dbReference type="CDD" id="cd06225">
    <property type="entry name" value="HAMP"/>
    <property type="match status" value="1"/>
</dbReference>
<dbReference type="InterPro" id="IPR003594">
    <property type="entry name" value="HATPase_dom"/>
</dbReference>
<name>A0A9D2JGN6_9FIRM</name>
<keyword evidence="7 14" id="KW-0418">Kinase</keyword>
<dbReference type="PRINTS" id="PR00344">
    <property type="entry name" value="BCTRLSENSOR"/>
</dbReference>
<dbReference type="PANTHER" id="PTHR45436">
    <property type="entry name" value="SENSOR HISTIDINE KINASE YKOH"/>
    <property type="match status" value="1"/>
</dbReference>
<evidence type="ECO:0000313" key="15">
    <source>
        <dbReference type="Proteomes" id="UP000824031"/>
    </source>
</evidence>
<evidence type="ECO:0000256" key="6">
    <source>
        <dbReference type="ARBA" id="ARBA00022692"/>
    </source>
</evidence>
<dbReference type="SMART" id="SM00387">
    <property type="entry name" value="HATPase_c"/>
    <property type="match status" value="1"/>
</dbReference>
<keyword evidence="9" id="KW-0902">Two-component regulatory system</keyword>
<dbReference type="CDD" id="cd00075">
    <property type="entry name" value="HATPase"/>
    <property type="match status" value="1"/>
</dbReference>
<protein>
    <recommendedName>
        <fullName evidence="3">histidine kinase</fullName>
        <ecNumber evidence="3">2.7.13.3</ecNumber>
    </recommendedName>
</protein>
<evidence type="ECO:0000256" key="5">
    <source>
        <dbReference type="ARBA" id="ARBA00022679"/>
    </source>
</evidence>
<dbReference type="InterPro" id="IPR003661">
    <property type="entry name" value="HisK_dim/P_dom"/>
</dbReference>
<dbReference type="EC" id="2.7.13.3" evidence="3"/>
<keyword evidence="8 11" id="KW-1133">Transmembrane helix</keyword>
<accession>A0A9D2JGN6</accession>
<dbReference type="AlphaFoldDB" id="A0A9D2JGN6"/>
<reference evidence="14" key="1">
    <citation type="journal article" date="2021" name="PeerJ">
        <title>Extensive microbial diversity within the chicken gut microbiome revealed by metagenomics and culture.</title>
        <authorList>
            <person name="Gilroy R."/>
            <person name="Ravi A."/>
            <person name="Getino M."/>
            <person name="Pursley I."/>
            <person name="Horton D.L."/>
            <person name="Alikhan N.F."/>
            <person name="Baker D."/>
            <person name="Gharbi K."/>
            <person name="Hall N."/>
            <person name="Watson M."/>
            <person name="Adriaenssens E.M."/>
            <person name="Foster-Nyarko E."/>
            <person name="Jarju S."/>
            <person name="Secka A."/>
            <person name="Antonio M."/>
            <person name="Oren A."/>
            <person name="Chaudhuri R.R."/>
            <person name="La Ragione R."/>
            <person name="Hildebrand F."/>
            <person name="Pallen M.J."/>
        </authorList>
    </citation>
    <scope>NUCLEOTIDE SEQUENCE</scope>
    <source>
        <strain evidence="14">3436</strain>
    </source>
</reference>
<comment type="caution">
    <text evidence="14">The sequence shown here is derived from an EMBL/GenBank/DDBJ whole genome shotgun (WGS) entry which is preliminary data.</text>
</comment>
<dbReference type="PROSITE" id="PS50109">
    <property type="entry name" value="HIS_KIN"/>
    <property type="match status" value="1"/>
</dbReference>